<gene>
    <name evidence="1" type="ORF">ACFQQA_12050</name>
</gene>
<keyword evidence="2" id="KW-1185">Reference proteome</keyword>
<organism evidence="1 2">
    <name type="scientific">Marinobacter aromaticivorans</name>
    <dbReference type="NCBI Taxonomy" id="1494078"/>
    <lineage>
        <taxon>Bacteria</taxon>
        <taxon>Pseudomonadati</taxon>
        <taxon>Pseudomonadota</taxon>
        <taxon>Gammaproteobacteria</taxon>
        <taxon>Pseudomonadales</taxon>
        <taxon>Marinobacteraceae</taxon>
        <taxon>Marinobacter</taxon>
    </lineage>
</organism>
<accession>A0ABW2IXI1</accession>
<comment type="caution">
    <text evidence="1">The sequence shown here is derived from an EMBL/GenBank/DDBJ whole genome shotgun (WGS) entry which is preliminary data.</text>
</comment>
<dbReference type="Proteomes" id="UP001596506">
    <property type="component" value="Unassembled WGS sequence"/>
</dbReference>
<reference evidence="2" key="1">
    <citation type="journal article" date="2019" name="Int. J. Syst. Evol. Microbiol.">
        <title>The Global Catalogue of Microorganisms (GCM) 10K type strain sequencing project: providing services to taxonomists for standard genome sequencing and annotation.</title>
        <authorList>
            <consortium name="The Broad Institute Genomics Platform"/>
            <consortium name="The Broad Institute Genome Sequencing Center for Infectious Disease"/>
            <person name="Wu L."/>
            <person name="Ma J."/>
        </authorList>
    </citation>
    <scope>NUCLEOTIDE SEQUENCE [LARGE SCALE GENOMIC DNA]</scope>
    <source>
        <strain evidence="2">CCUG 60559</strain>
    </source>
</reference>
<dbReference type="RefSeq" id="WP_100688211.1">
    <property type="nucleotide sequence ID" value="NZ_JBHTBD010000004.1"/>
</dbReference>
<evidence type="ECO:0000313" key="1">
    <source>
        <dbReference type="EMBL" id="MFC7295455.1"/>
    </source>
</evidence>
<name>A0ABW2IXI1_9GAMM</name>
<dbReference type="EMBL" id="JBHTBD010000004">
    <property type="protein sequence ID" value="MFC7295455.1"/>
    <property type="molecule type" value="Genomic_DNA"/>
</dbReference>
<sequence>MIVSRICKPSPGVTRLLAIAGLLVLQSGCASYYSHYAMFPAENSRGEVRSVRLSWQSAEYPDWWFASDRATPITLETQCSERIWRLHDASHAEAGSCAPGIRACGVSGSDRKVPEGTPAGAEDTCLSVNPSNPDARIADMTGKLELLVACEPVSAVRSEEEDTVNLDYIRASGVPYIVYSRKAPRGSFHARPPKFESAVCDDD</sequence>
<evidence type="ECO:0000313" key="2">
    <source>
        <dbReference type="Proteomes" id="UP001596506"/>
    </source>
</evidence>
<protein>
    <submittedName>
        <fullName evidence="1">Uncharacterized protein</fullName>
    </submittedName>
</protein>
<proteinExistence type="predicted"/>